<feature type="region of interest" description="Disordered" evidence="1">
    <location>
        <begin position="32"/>
        <end position="85"/>
    </location>
</feature>
<evidence type="ECO:0000313" key="3">
    <source>
        <dbReference type="RefSeq" id="XP_034235924.1"/>
    </source>
</evidence>
<evidence type="ECO:0000313" key="2">
    <source>
        <dbReference type="Proteomes" id="UP000515158"/>
    </source>
</evidence>
<gene>
    <name evidence="3" type="primary">LOC117642147</name>
</gene>
<dbReference type="GO" id="GO:0045271">
    <property type="term" value="C:respiratory chain complex I"/>
    <property type="evidence" value="ECO:0007669"/>
    <property type="project" value="InterPro"/>
</dbReference>
<evidence type="ECO:0000256" key="1">
    <source>
        <dbReference type="SAM" id="MobiDB-lite"/>
    </source>
</evidence>
<dbReference type="KEGG" id="tpal:117642147"/>
<dbReference type="OrthoDB" id="6161911at2759"/>
<sequence length="117" mass="11949">MAALCEIRSAVKILNLVRPAGQFSACGNKHFASAGSQGSSSKGSSAGSSGAAAADTPSVPGLSKNVLSVPSGEVGPGASKSTGYKNPEYFCYHAGSYFEAEVEMLKYRCPQPSALKK</sequence>
<dbReference type="FunCoup" id="A0A6P8ZJT7">
    <property type="interactions" value="5"/>
</dbReference>
<feature type="compositionally biased region" description="Low complexity" evidence="1">
    <location>
        <begin position="32"/>
        <end position="54"/>
    </location>
</feature>
<protein>
    <submittedName>
        <fullName evidence="3">Uncharacterized protein LOC117642147</fullName>
    </submittedName>
</protein>
<accession>A0A6P8ZJT7</accession>
<dbReference type="RefSeq" id="XP_034235924.1">
    <property type="nucleotide sequence ID" value="XM_034380033.1"/>
</dbReference>
<name>A0A6P8ZJT7_THRPL</name>
<dbReference type="GO" id="GO:0005739">
    <property type="term" value="C:mitochondrion"/>
    <property type="evidence" value="ECO:0007669"/>
    <property type="project" value="InterPro"/>
</dbReference>
<proteinExistence type="predicted"/>
<organism evidence="3">
    <name type="scientific">Thrips palmi</name>
    <name type="common">Melon thrips</name>
    <dbReference type="NCBI Taxonomy" id="161013"/>
    <lineage>
        <taxon>Eukaryota</taxon>
        <taxon>Metazoa</taxon>
        <taxon>Ecdysozoa</taxon>
        <taxon>Arthropoda</taxon>
        <taxon>Hexapoda</taxon>
        <taxon>Insecta</taxon>
        <taxon>Pterygota</taxon>
        <taxon>Neoptera</taxon>
        <taxon>Paraneoptera</taxon>
        <taxon>Thysanoptera</taxon>
        <taxon>Terebrantia</taxon>
        <taxon>Thripoidea</taxon>
        <taxon>Thripidae</taxon>
        <taxon>Thrips</taxon>
    </lineage>
</organism>
<dbReference type="Proteomes" id="UP000515158">
    <property type="component" value="Unplaced"/>
</dbReference>
<dbReference type="GeneID" id="117642147"/>
<dbReference type="AlphaFoldDB" id="A0A6P8ZJT7"/>
<reference evidence="3" key="1">
    <citation type="submission" date="2025-08" db="UniProtKB">
        <authorList>
            <consortium name="RefSeq"/>
        </authorList>
    </citation>
    <scope>IDENTIFICATION</scope>
    <source>
        <tissue evidence="3">Total insect</tissue>
    </source>
</reference>
<keyword evidence="2" id="KW-1185">Reference proteome</keyword>
<dbReference type="CTD" id="4731"/>
<dbReference type="Pfam" id="PF15880">
    <property type="entry name" value="NDUFV3"/>
    <property type="match status" value="1"/>
</dbReference>
<dbReference type="InParanoid" id="A0A6P8ZJT7"/>
<dbReference type="InterPro" id="IPR026193">
    <property type="entry name" value="NDUFV3"/>
</dbReference>